<evidence type="ECO:0008006" key="8">
    <source>
        <dbReference type="Google" id="ProtNLM"/>
    </source>
</evidence>
<dbReference type="Pfam" id="PF07703">
    <property type="entry name" value="A2M_BRD"/>
    <property type="match status" value="1"/>
</dbReference>
<evidence type="ECO:0000259" key="4">
    <source>
        <dbReference type="SMART" id="SM01359"/>
    </source>
</evidence>
<keyword evidence="7" id="KW-1185">Reference proteome</keyword>
<dbReference type="Gene3D" id="2.60.40.3710">
    <property type="match status" value="1"/>
</dbReference>
<dbReference type="PROSITE" id="PS51257">
    <property type="entry name" value="PROKAR_LIPOPROTEIN"/>
    <property type="match status" value="1"/>
</dbReference>
<name>A0A2P8HUE5_CHINA</name>
<gene>
    <name evidence="6" type="ORF">CLV51_1011175</name>
</gene>
<dbReference type="SUPFAM" id="SSF48239">
    <property type="entry name" value="Terpenoid cyclases/Protein prenyltransferases"/>
    <property type="match status" value="1"/>
</dbReference>
<dbReference type="InterPro" id="IPR021868">
    <property type="entry name" value="Alpha_2_Macroglob_MG3"/>
</dbReference>
<dbReference type="SMART" id="SM01360">
    <property type="entry name" value="A2M"/>
    <property type="match status" value="1"/>
</dbReference>
<dbReference type="InterPro" id="IPR011625">
    <property type="entry name" value="A2M_N_BRD"/>
</dbReference>
<dbReference type="Pfam" id="PF01835">
    <property type="entry name" value="MG2"/>
    <property type="match status" value="1"/>
</dbReference>
<dbReference type="Pfam" id="PF17973">
    <property type="entry name" value="bMG10"/>
    <property type="match status" value="1"/>
</dbReference>
<dbReference type="CDD" id="cd02891">
    <property type="entry name" value="A2M_like"/>
    <property type="match status" value="1"/>
</dbReference>
<dbReference type="InterPro" id="IPR001599">
    <property type="entry name" value="Macroglobln_a2"/>
</dbReference>
<keyword evidence="2 3" id="KW-0732">Signal</keyword>
<dbReference type="InterPro" id="IPR008930">
    <property type="entry name" value="Terpenoid_cyclase/PrenylTrfase"/>
</dbReference>
<dbReference type="InterPro" id="IPR002890">
    <property type="entry name" value="MG2"/>
</dbReference>
<protein>
    <recommendedName>
        <fullName evidence="8">Alpha-2-macroglobulin family protein</fullName>
    </recommendedName>
</protein>
<reference evidence="6 7" key="1">
    <citation type="submission" date="2018-03" db="EMBL/GenBank/DDBJ databases">
        <title>Genomic Encyclopedia of Archaeal and Bacterial Type Strains, Phase II (KMG-II): from individual species to whole genera.</title>
        <authorList>
            <person name="Goeker M."/>
        </authorList>
    </citation>
    <scope>NUCLEOTIDE SEQUENCE [LARGE SCALE GENOMIC DNA]</scope>
    <source>
        <strain evidence="6 7">DSM 24859</strain>
    </source>
</reference>
<feature type="signal peptide" evidence="3">
    <location>
        <begin position="1"/>
        <end position="24"/>
    </location>
</feature>
<evidence type="ECO:0000256" key="3">
    <source>
        <dbReference type="SAM" id="SignalP"/>
    </source>
</evidence>
<dbReference type="SMART" id="SM01359">
    <property type="entry name" value="A2M_N_2"/>
    <property type="match status" value="1"/>
</dbReference>
<evidence type="ECO:0000256" key="2">
    <source>
        <dbReference type="ARBA" id="ARBA00022729"/>
    </source>
</evidence>
<dbReference type="InterPro" id="IPR041203">
    <property type="entry name" value="Bact_A2M_MG5"/>
</dbReference>
<comment type="caution">
    <text evidence="6">The sequence shown here is derived from an EMBL/GenBank/DDBJ whole genome shotgun (WGS) entry which is preliminary data.</text>
</comment>
<dbReference type="Pfam" id="PF07678">
    <property type="entry name" value="TED_complement"/>
    <property type="match status" value="1"/>
</dbReference>
<feature type="domain" description="Alpha-2-macroglobulin bait region" evidence="4">
    <location>
        <begin position="993"/>
        <end position="1135"/>
    </location>
</feature>
<evidence type="ECO:0000313" key="6">
    <source>
        <dbReference type="EMBL" id="PSL49838.1"/>
    </source>
</evidence>
<dbReference type="Pfam" id="PF00207">
    <property type="entry name" value="A2M"/>
    <property type="match status" value="1"/>
</dbReference>
<evidence type="ECO:0000259" key="5">
    <source>
        <dbReference type="SMART" id="SM01360"/>
    </source>
</evidence>
<accession>A0A2P8HUE5</accession>
<dbReference type="Gene3D" id="2.60.40.1930">
    <property type="match status" value="1"/>
</dbReference>
<dbReference type="SMART" id="SM01419">
    <property type="entry name" value="Thiol-ester_cl"/>
    <property type="match status" value="1"/>
</dbReference>
<evidence type="ECO:0000313" key="7">
    <source>
        <dbReference type="Proteomes" id="UP000240971"/>
    </source>
</evidence>
<dbReference type="PANTHER" id="PTHR40094">
    <property type="entry name" value="ALPHA-2-MACROGLOBULIN HOMOLOG"/>
    <property type="match status" value="1"/>
</dbReference>
<proteinExistence type="inferred from homology"/>
<evidence type="ECO:0000256" key="1">
    <source>
        <dbReference type="ARBA" id="ARBA00010556"/>
    </source>
</evidence>
<organism evidence="6 7">
    <name type="scientific">Chitinophaga niastensis</name>
    <dbReference type="NCBI Taxonomy" id="536980"/>
    <lineage>
        <taxon>Bacteria</taxon>
        <taxon>Pseudomonadati</taxon>
        <taxon>Bacteroidota</taxon>
        <taxon>Chitinophagia</taxon>
        <taxon>Chitinophagales</taxon>
        <taxon>Chitinophagaceae</taxon>
        <taxon>Chitinophaga</taxon>
    </lineage>
</organism>
<dbReference type="InterPro" id="IPR041462">
    <property type="entry name" value="Bact_A2M_MG6"/>
</dbReference>
<dbReference type="Pfam" id="PF17962">
    <property type="entry name" value="bMG6"/>
    <property type="match status" value="1"/>
</dbReference>
<dbReference type="Proteomes" id="UP000240971">
    <property type="component" value="Unassembled WGS sequence"/>
</dbReference>
<dbReference type="Gene3D" id="1.50.10.20">
    <property type="match status" value="1"/>
</dbReference>
<dbReference type="OrthoDB" id="9767116at2"/>
<dbReference type="InterPro" id="IPR047565">
    <property type="entry name" value="Alpha-macroglob_thiol-ester_cl"/>
</dbReference>
<dbReference type="InterPro" id="IPR051802">
    <property type="entry name" value="YfhM-like"/>
</dbReference>
<dbReference type="PANTHER" id="PTHR40094:SF1">
    <property type="entry name" value="UBIQUITIN DOMAIN-CONTAINING PROTEIN"/>
    <property type="match status" value="1"/>
</dbReference>
<dbReference type="InterPro" id="IPR011626">
    <property type="entry name" value="Alpha-macroglobulin_TED"/>
</dbReference>
<dbReference type="GO" id="GO:0004866">
    <property type="term" value="F:endopeptidase inhibitor activity"/>
    <property type="evidence" value="ECO:0007669"/>
    <property type="project" value="InterPro"/>
</dbReference>
<dbReference type="EMBL" id="PYAW01000001">
    <property type="protein sequence ID" value="PSL49838.1"/>
    <property type="molecule type" value="Genomic_DNA"/>
</dbReference>
<dbReference type="GO" id="GO:0005615">
    <property type="term" value="C:extracellular space"/>
    <property type="evidence" value="ECO:0007669"/>
    <property type="project" value="InterPro"/>
</dbReference>
<dbReference type="RefSeq" id="WP_106527036.1">
    <property type="nucleotide sequence ID" value="NZ_PYAW01000001.1"/>
</dbReference>
<sequence length="1862" mass="206684">MHLTKRLFAVAALIVCLAALSIFSGCRTTKKEMNPQFAKYIEAYTAGIISKQSAIRVHLNGQVNVTHTQNEALEKEVFEFSPSIKGKSFWVDATTIEFRPDENLQPGKTYEATFKLGKIMEVPKELKSFDFEFKIIKPSFSVDNFGLKASTNTTLDRMTYTGAIYTADVENPQAIEKILTAQYGGNNIPITWQHNAAERTSKFTVANIVRNTASRNLELSWNGDALNVNNSGKKTIEVPAVGDFKVLDVKAMSDPEQHLLVQFSDPVSMAQTLEGLIGISGQSDLRYTVDGSEVKVYTPTRLEGSFTAIVNEGVINITDKRLGKTFSANVNFENTLPAVNIPGKGVILPESNKLVMPFEAVNLNAVDVTIIKIYENNVPQYLQRNDLDGNQELRRVGSPVVEKTIRLDTDKSVNLHKKNRFFLDLDKLLRTEPGAIYRITIGFRKAYAMTACAADTTKDGESTASAGEEGDEEGYYGGDKIDSDDAFWQRYDSYYPYGYNWDRRNDACSNSYYNKDKWASRNVISSNIGLIAKRGNDNSMLVAVTDIRDTKPLIGVDLELLDYQNQVILKIKSDGDGLANFDLKRKPYLLIAKKGNERGYLKLDDGSSLPLSRFDVKGEEVQNGIKGFLYGERGVWRPGDSVYLTFILEDKEKKLPPDHPVSLELYNPKGQLYKRINQHESLNGFYSFATATAPDDPTGSWVAKVKVGGATFQKNVRIETVKPNRLKIKMDFGSNTSLSKGSSTGNLSAMWLFGATAQHLKAKVDISLVQQSTSFKNFADYSFDDPVTHFDAENKTIFEGALNDNGTAPVNADIQLGKVAPGQLKANFEVKVFEPGGDFSIDHFSMPYNPFTSYAGLRMPQGDRTTGMLLTDKPHTIDLVDVDDNGNLTKGSREVQVELYKIKWRWWWDDGENNDYSNFTQDSYNQLLRKETVTLQNGKGSWNLQINSPDWGRYLVRVKDLQSGHTAGKAVYIDWPGWAERMQKDNPAEAAMLVFTSDKQQYKTGDDITLTIPSSAGGRGLVSIESGSKVLKTFWVSTKQGQTTFKFKAEKNMTPNIYVNVSLLQPHAQTLNDLPIRMYGTIPISIEDPGTILKPVITMAEKLKPETEASITVSESNGKPMTYTVAIVDEGLLDLTRFKTPDPHSSFYAREALGVKTWDLFDYVIGAWGADMDRILSIGGDEGLNKNAGNAKANRFKPVVKYMGPFYLKSGQKQTHKFKLPPYIGSVKAMVVAGQEGAYGFTEKAVAVKKPLMLLTTAPRVLGPSETIQLPVTVFGLEPNIRSANVTLSTSSLLEIVGEHTKTVTFSQPGEQIIYFDVKVKPQTGVAKIKVVATSGSEKAEEDVELNVRNPNPVITNVIEYTLDGGKSWNSPYSPVGMAGTNSGVLEVSTIPSLNLGKRLKFLIEYPHGCIEQTTSGVFPQLVLNQLMDLKESQLAEVDRNVKAGINRLKSFQTSDGGFSYWPGQGNSDEWGTNYGGNFLIEAQAHGYTLPPGVLDQWKKYQRNKAGTWAPSTLNFYGSDLTQAYRLYLLALAKVPELGAMNRLKEFKYLSVPAKWRLAAAYKLSGQPEVANSLVHNLSTEVKAYNQMSGTFGSDLRDKAMILETFTILGQRNQANELVKQIAAQLSQNDQWYSTQTTAYSLIAIAKYCGNNKGSSKMNFSYTLNGVKGNVNGQSFVTQVPITFNSNTGNVSLQNNGQNVLYVRLILQGQPDAGQEPVASNNPDVLGMQVSYSTRDGKTVDPATLKQGSDFMATVTINNPGKRGYYEQMALSQIFPSGWEIINTRLMENDSAFHSSPATYMDIRDDRVYTYFNIEENKKRTYNVLLNAAYLGRYYLPATSCEAMYDNTIHAFTPGKWVEVIK</sequence>
<feature type="chain" id="PRO_5015196015" description="Alpha-2-macroglobulin family protein" evidence="3">
    <location>
        <begin position="25"/>
        <end position="1862"/>
    </location>
</feature>
<feature type="domain" description="Alpha-2-macroglobulin" evidence="5">
    <location>
        <begin position="1199"/>
        <end position="1288"/>
    </location>
</feature>
<dbReference type="Pfam" id="PF17972">
    <property type="entry name" value="bMG5"/>
    <property type="match status" value="1"/>
</dbReference>
<dbReference type="InterPro" id="IPR041246">
    <property type="entry name" value="Bact_MG10"/>
</dbReference>
<comment type="similarity">
    <text evidence="1">Belongs to the protease inhibitor I39 (alpha-2-macroglobulin) family. Bacterial alpha-2-macroglobulin subfamily.</text>
</comment>
<dbReference type="Pfam" id="PF11974">
    <property type="entry name" value="bMG3"/>
    <property type="match status" value="1"/>
</dbReference>